<comment type="caution">
    <text evidence="3">The sequence shown here is derived from an EMBL/GenBank/DDBJ whole genome shotgun (WGS) entry which is preliminary data.</text>
</comment>
<keyword evidence="4" id="KW-1185">Reference proteome</keyword>
<dbReference type="GO" id="GO:0030527">
    <property type="term" value="F:structural constituent of chromatin"/>
    <property type="evidence" value="ECO:0007669"/>
    <property type="project" value="InterPro"/>
</dbReference>
<dbReference type="InterPro" id="IPR009072">
    <property type="entry name" value="Histone-fold"/>
</dbReference>
<evidence type="ECO:0000313" key="3">
    <source>
        <dbReference type="EMBL" id="KAK9503081.1"/>
    </source>
</evidence>
<comment type="similarity">
    <text evidence="1">Belongs to the histone H3 family.</text>
</comment>
<dbReference type="GO" id="GO:0000786">
    <property type="term" value="C:nucleosome"/>
    <property type="evidence" value="ECO:0007669"/>
    <property type="project" value="InterPro"/>
</dbReference>
<feature type="compositionally biased region" description="Polar residues" evidence="2">
    <location>
        <begin position="1"/>
        <end position="10"/>
    </location>
</feature>
<name>A0AAW1CXA5_9HEMI</name>
<evidence type="ECO:0000313" key="4">
    <source>
        <dbReference type="Proteomes" id="UP001461498"/>
    </source>
</evidence>
<organism evidence="3 4">
    <name type="scientific">Rhynocoris fuscipes</name>
    <dbReference type="NCBI Taxonomy" id="488301"/>
    <lineage>
        <taxon>Eukaryota</taxon>
        <taxon>Metazoa</taxon>
        <taxon>Ecdysozoa</taxon>
        <taxon>Arthropoda</taxon>
        <taxon>Hexapoda</taxon>
        <taxon>Insecta</taxon>
        <taxon>Pterygota</taxon>
        <taxon>Neoptera</taxon>
        <taxon>Paraneoptera</taxon>
        <taxon>Hemiptera</taxon>
        <taxon>Heteroptera</taxon>
        <taxon>Panheteroptera</taxon>
        <taxon>Cimicomorpha</taxon>
        <taxon>Reduviidae</taxon>
        <taxon>Harpactorinae</taxon>
        <taxon>Harpactorini</taxon>
        <taxon>Rhynocoris</taxon>
    </lineage>
</organism>
<dbReference type="Proteomes" id="UP001461498">
    <property type="component" value="Unassembled WGS sequence"/>
</dbReference>
<sequence length="66" mass="7475">MIRTKQTTCKSPGGKLSRKQLATKADRKSAPTISAVKIPHRCRPETVTLREIRGYQKIALIRKLPF</sequence>
<evidence type="ECO:0000256" key="1">
    <source>
        <dbReference type="ARBA" id="ARBA00010343"/>
    </source>
</evidence>
<gene>
    <name evidence="3" type="ORF">O3M35_011727</name>
</gene>
<dbReference type="GO" id="GO:0003677">
    <property type="term" value="F:DNA binding"/>
    <property type="evidence" value="ECO:0007669"/>
    <property type="project" value="InterPro"/>
</dbReference>
<dbReference type="EMBL" id="JAPXFL010000008">
    <property type="protein sequence ID" value="KAK9503081.1"/>
    <property type="molecule type" value="Genomic_DNA"/>
</dbReference>
<evidence type="ECO:0000256" key="2">
    <source>
        <dbReference type="SAM" id="MobiDB-lite"/>
    </source>
</evidence>
<proteinExistence type="inferred from homology"/>
<dbReference type="PRINTS" id="PR00622">
    <property type="entry name" value="HISTONEH3"/>
</dbReference>
<reference evidence="3 4" key="1">
    <citation type="submission" date="2022-12" db="EMBL/GenBank/DDBJ databases">
        <title>Chromosome-level genome assembly of true bugs.</title>
        <authorList>
            <person name="Ma L."/>
            <person name="Li H."/>
        </authorList>
    </citation>
    <scope>NUCLEOTIDE SEQUENCE [LARGE SCALE GENOMIC DNA]</scope>
    <source>
        <strain evidence="3">Lab_2022b</strain>
    </source>
</reference>
<dbReference type="AlphaFoldDB" id="A0AAW1CXA5"/>
<accession>A0AAW1CXA5</accession>
<dbReference type="SUPFAM" id="SSF47113">
    <property type="entry name" value="Histone-fold"/>
    <property type="match status" value="1"/>
</dbReference>
<dbReference type="InterPro" id="IPR000164">
    <property type="entry name" value="Histone_H3/CENP-A"/>
</dbReference>
<feature type="region of interest" description="Disordered" evidence="2">
    <location>
        <begin position="1"/>
        <end position="28"/>
    </location>
</feature>
<evidence type="ECO:0008006" key="5">
    <source>
        <dbReference type="Google" id="ProtNLM"/>
    </source>
</evidence>
<dbReference type="PANTHER" id="PTHR11426">
    <property type="entry name" value="HISTONE H3"/>
    <property type="match status" value="1"/>
</dbReference>
<protein>
    <recommendedName>
        <fullName evidence="5">Histone H3.2</fullName>
    </recommendedName>
</protein>
<dbReference type="GO" id="GO:0046982">
    <property type="term" value="F:protein heterodimerization activity"/>
    <property type="evidence" value="ECO:0007669"/>
    <property type="project" value="InterPro"/>
</dbReference>
<dbReference type="Gene3D" id="1.10.20.10">
    <property type="entry name" value="Histone, subunit A"/>
    <property type="match status" value="1"/>
</dbReference>